<organism evidence="1 4">
    <name type="scientific">Bacillus pseudomycoides</name>
    <dbReference type="NCBI Taxonomy" id="64104"/>
    <lineage>
        <taxon>Bacteria</taxon>
        <taxon>Bacillati</taxon>
        <taxon>Bacillota</taxon>
        <taxon>Bacilli</taxon>
        <taxon>Bacillales</taxon>
        <taxon>Bacillaceae</taxon>
        <taxon>Bacillus</taxon>
        <taxon>Bacillus cereus group</taxon>
    </lineage>
</organism>
<dbReference type="Proteomes" id="UP000221918">
    <property type="component" value="Unassembled WGS sequence"/>
</dbReference>
<dbReference type="EMBL" id="NUTL01000087">
    <property type="protein sequence ID" value="PHE92335.1"/>
    <property type="molecule type" value="Genomic_DNA"/>
</dbReference>
<protein>
    <submittedName>
        <fullName evidence="1">Chorismate synthase</fullName>
    </submittedName>
</protein>
<sequence length="76" mass="8704">MTFFLDLTFAVGLPFLLIDFSSSIGPMLKIGVVTVILELIHKAIHADYVYFEKDTGRRDYEISPAKKINLDKKRDK</sequence>
<reference evidence="2 3" key="1">
    <citation type="submission" date="2017-09" db="EMBL/GenBank/DDBJ databases">
        <title>Large-scale bioinformatics analysis of Bacillus genomes uncovers conserved roles of natural products in bacterial physiology.</title>
        <authorList>
            <consortium name="Agbiome Team Llc"/>
            <person name="Bleich R.M."/>
            <person name="Grubbs K.J."/>
            <person name="Santa Maria K.C."/>
            <person name="Allen S.E."/>
            <person name="Farag S."/>
            <person name="Shank E.A."/>
            <person name="Bowers A."/>
        </authorList>
    </citation>
    <scope>NUCLEOTIDE SEQUENCE [LARGE SCALE GENOMIC DNA]</scope>
    <source>
        <strain evidence="2 3">AFS037265</strain>
    </source>
</reference>
<evidence type="ECO:0000313" key="4">
    <source>
        <dbReference type="Proteomes" id="UP001248134"/>
    </source>
</evidence>
<evidence type="ECO:0000313" key="3">
    <source>
        <dbReference type="Proteomes" id="UP000221918"/>
    </source>
</evidence>
<evidence type="ECO:0000313" key="2">
    <source>
        <dbReference type="EMBL" id="PHE92335.1"/>
    </source>
</evidence>
<dbReference type="Proteomes" id="UP001248134">
    <property type="component" value="Unassembled WGS sequence"/>
</dbReference>
<dbReference type="RefSeq" id="WP_003205141.1">
    <property type="nucleotide sequence ID" value="NZ_CM000743.1"/>
</dbReference>
<gene>
    <name evidence="2" type="ORF">COF81_20060</name>
    <name evidence="1" type="ORF">FOS08_23265</name>
</gene>
<name>A0AAJ2DPW8_9BACI</name>
<dbReference type="AlphaFoldDB" id="A0AAJ2DPW8"/>
<comment type="caution">
    <text evidence="1">The sequence shown here is derived from an EMBL/GenBank/DDBJ whole genome shotgun (WGS) entry which is preliminary data.</text>
</comment>
<dbReference type="EMBL" id="VLYX01000038">
    <property type="protein sequence ID" value="MDR4328722.1"/>
    <property type="molecule type" value="Genomic_DNA"/>
</dbReference>
<evidence type="ECO:0000313" key="1">
    <source>
        <dbReference type="EMBL" id="MDR4328722.1"/>
    </source>
</evidence>
<reference evidence="1" key="2">
    <citation type="submission" date="2019-07" db="EMBL/GenBank/DDBJ databases">
        <title>Phylogenomic Reclassification of ATCC Bacillus Strains and Various Taxa within the Genus Bacillus.</title>
        <authorList>
            <person name="Riojas M.A."/>
            <person name="Frank A.M."/>
            <person name="Fenn S.L."/>
            <person name="King S.P."/>
            <person name="Brower S.M."/>
            <person name="Hazbon M.H."/>
        </authorList>
    </citation>
    <scope>NUCLEOTIDE SEQUENCE</scope>
    <source>
        <strain evidence="1">NR-12239</strain>
    </source>
</reference>
<accession>A0AAJ2DPW8</accession>
<proteinExistence type="predicted"/>